<evidence type="ECO:0000313" key="1">
    <source>
        <dbReference type="EMBL" id="MWR12596.1"/>
    </source>
</evidence>
<dbReference type="RefSeq" id="WP_158181121.1">
    <property type="nucleotide sequence ID" value="NZ_CAJGGD010000031.1"/>
</dbReference>
<reference evidence="1 2" key="1">
    <citation type="submission" date="2019-12" db="EMBL/GenBank/DDBJ databases">
        <title>Enteriobacteria Tanzani isolates_8377-8380.</title>
        <authorList>
            <person name="Subbiah M."/>
            <person name="Call D."/>
        </authorList>
    </citation>
    <scope>NUCLEOTIDE SEQUENCE [LARGE SCALE GENOMIC DNA]</scope>
    <source>
        <strain evidence="1 2">8380wG1</strain>
    </source>
</reference>
<dbReference type="EMBL" id="WTQJ01000009">
    <property type="protein sequence ID" value="MWR12596.1"/>
    <property type="molecule type" value="Genomic_DNA"/>
</dbReference>
<accession>A0A6D0I2E0</accession>
<proteinExistence type="predicted"/>
<comment type="caution">
    <text evidence="1">The sequence shown here is derived from an EMBL/GenBank/DDBJ whole genome shotgun (WGS) entry which is preliminary data.</text>
</comment>
<name>A0A6D0I2E0_ECOLX</name>
<sequence length="48" mass="5628">MLRFYAKYPKQEPDALAAYVWICAGVVGNGYPYRHHGINANLLFKWRQ</sequence>
<dbReference type="Proteomes" id="UP000430387">
    <property type="component" value="Unassembled WGS sequence"/>
</dbReference>
<evidence type="ECO:0000313" key="2">
    <source>
        <dbReference type="Proteomes" id="UP000430387"/>
    </source>
</evidence>
<dbReference type="AlphaFoldDB" id="A0A6D0I2E0"/>
<protein>
    <submittedName>
        <fullName evidence="1">Uncharacterized protein</fullName>
    </submittedName>
</protein>
<organism evidence="1 2">
    <name type="scientific">Escherichia coli</name>
    <dbReference type="NCBI Taxonomy" id="562"/>
    <lineage>
        <taxon>Bacteria</taxon>
        <taxon>Pseudomonadati</taxon>
        <taxon>Pseudomonadota</taxon>
        <taxon>Gammaproteobacteria</taxon>
        <taxon>Enterobacterales</taxon>
        <taxon>Enterobacteriaceae</taxon>
        <taxon>Escherichia</taxon>
    </lineage>
</organism>
<gene>
    <name evidence="1" type="ORF">GQA06_01950</name>
</gene>